<organism evidence="1 2">
    <name type="scientific">Dyadobacter luteus</name>
    <dbReference type="NCBI Taxonomy" id="2259619"/>
    <lineage>
        <taxon>Bacteria</taxon>
        <taxon>Pseudomonadati</taxon>
        <taxon>Bacteroidota</taxon>
        <taxon>Cytophagia</taxon>
        <taxon>Cytophagales</taxon>
        <taxon>Spirosomataceae</taxon>
        <taxon>Dyadobacter</taxon>
    </lineage>
</organism>
<keyword evidence="2" id="KW-1185">Reference proteome</keyword>
<protein>
    <submittedName>
        <fullName evidence="1">Uncharacterized protein</fullName>
    </submittedName>
</protein>
<dbReference type="AlphaFoldDB" id="A0A3D8YEM5"/>
<name>A0A3D8YEM5_9BACT</name>
<dbReference type="OrthoDB" id="673254at2"/>
<sequence length="60" mass="6671">MSGQLEGNSIKDFQYSLVMIEKTGDDNNSVLIPVNAGRIWKDGDGISESIDNFRLQRQGL</sequence>
<dbReference type="RefSeq" id="WP_115829616.1">
    <property type="nucleotide sequence ID" value="NZ_QNUL01000003.1"/>
</dbReference>
<gene>
    <name evidence="1" type="ORF">DSL64_05240</name>
</gene>
<reference evidence="1 2" key="1">
    <citation type="submission" date="2018-07" db="EMBL/GenBank/DDBJ databases">
        <title>Dyadobacter roseus sp. nov., isolated from rose rhizosphere soil.</title>
        <authorList>
            <person name="Chen L."/>
        </authorList>
    </citation>
    <scope>NUCLEOTIDE SEQUENCE [LARGE SCALE GENOMIC DNA]</scope>
    <source>
        <strain evidence="1 2">RS19</strain>
    </source>
</reference>
<comment type="caution">
    <text evidence="1">The sequence shown here is derived from an EMBL/GenBank/DDBJ whole genome shotgun (WGS) entry which is preliminary data.</text>
</comment>
<dbReference type="EMBL" id="QNUL01000003">
    <property type="protein sequence ID" value="REA63028.1"/>
    <property type="molecule type" value="Genomic_DNA"/>
</dbReference>
<proteinExistence type="predicted"/>
<evidence type="ECO:0000313" key="1">
    <source>
        <dbReference type="EMBL" id="REA63028.1"/>
    </source>
</evidence>
<dbReference type="Proteomes" id="UP000256373">
    <property type="component" value="Unassembled WGS sequence"/>
</dbReference>
<accession>A0A3D8YEM5</accession>
<evidence type="ECO:0000313" key="2">
    <source>
        <dbReference type="Proteomes" id="UP000256373"/>
    </source>
</evidence>